<proteinExistence type="predicted"/>
<sequence>MSSQRGNVVRTRPQKHKNKKVFDNLRFDTNHRSKMIAELDVVQVCETCNNIIEWKIKYKKYKPLSQPKTCTKCSDKTIVNAYHTVCLPCATSLGICCKCAKEKKVVKEAPPDERTQLKEKSELEAEVRRLPVRRRKAFWRFMDNANGIGPKVDITDLDTDEALASYEQRMKREQESCLPHNDYMKLAYRKLEQLKRHTKLRMTLADDFDDLSLGDDDDDEDDDDEDDDESGSDDEGR</sequence>
<feature type="region of interest" description="Disordered" evidence="1">
    <location>
        <begin position="207"/>
        <end position="237"/>
    </location>
</feature>
<dbReference type="KEGG" id="hazt:108674306"/>
<dbReference type="InterPro" id="IPR019351">
    <property type="entry name" value="DUF2039"/>
</dbReference>
<evidence type="ECO:0000313" key="2">
    <source>
        <dbReference type="Proteomes" id="UP000694843"/>
    </source>
</evidence>
<name>A0A8B7NVH5_HYAAZ</name>
<protein>
    <submittedName>
        <fullName evidence="3">Uncharacterized protein C9orf85 homolog</fullName>
    </submittedName>
</protein>
<dbReference type="PANTHER" id="PTHR22876:SF5">
    <property type="entry name" value="CHROMOSOME 9 OPEN READING FRAME 85"/>
    <property type="match status" value="1"/>
</dbReference>
<gene>
    <name evidence="3" type="primary">LOC108674306</name>
</gene>
<dbReference type="Pfam" id="PF10217">
    <property type="entry name" value="DUF2039"/>
    <property type="match status" value="1"/>
</dbReference>
<accession>A0A8B7NVH5</accession>
<evidence type="ECO:0000256" key="1">
    <source>
        <dbReference type="SAM" id="MobiDB-lite"/>
    </source>
</evidence>
<dbReference type="RefSeq" id="XP_018017732.1">
    <property type="nucleotide sequence ID" value="XM_018162243.1"/>
</dbReference>
<dbReference type="Proteomes" id="UP000694843">
    <property type="component" value="Unplaced"/>
</dbReference>
<reference evidence="3" key="1">
    <citation type="submission" date="2025-08" db="UniProtKB">
        <authorList>
            <consortium name="RefSeq"/>
        </authorList>
    </citation>
    <scope>IDENTIFICATION</scope>
    <source>
        <tissue evidence="3">Whole organism</tissue>
    </source>
</reference>
<dbReference type="PANTHER" id="PTHR22876">
    <property type="entry name" value="ZGC:101016"/>
    <property type="match status" value="1"/>
</dbReference>
<dbReference type="OrthoDB" id="250548at2759"/>
<evidence type="ECO:0000313" key="3">
    <source>
        <dbReference type="RefSeq" id="XP_018017732.1"/>
    </source>
</evidence>
<dbReference type="AlphaFoldDB" id="A0A8B7NVH5"/>
<organism evidence="2 3">
    <name type="scientific">Hyalella azteca</name>
    <name type="common">Amphipod</name>
    <dbReference type="NCBI Taxonomy" id="294128"/>
    <lineage>
        <taxon>Eukaryota</taxon>
        <taxon>Metazoa</taxon>
        <taxon>Ecdysozoa</taxon>
        <taxon>Arthropoda</taxon>
        <taxon>Crustacea</taxon>
        <taxon>Multicrustacea</taxon>
        <taxon>Malacostraca</taxon>
        <taxon>Eumalacostraca</taxon>
        <taxon>Peracarida</taxon>
        <taxon>Amphipoda</taxon>
        <taxon>Senticaudata</taxon>
        <taxon>Talitrida</taxon>
        <taxon>Talitroidea</taxon>
        <taxon>Hyalellidae</taxon>
        <taxon>Hyalella</taxon>
    </lineage>
</organism>
<dbReference type="GeneID" id="108674306"/>
<keyword evidence="2" id="KW-1185">Reference proteome</keyword>